<reference evidence="1" key="1">
    <citation type="submission" date="2021-02" db="EMBL/GenBank/DDBJ databases">
        <authorList>
            <consortium name="DOE Joint Genome Institute"/>
            <person name="Ahrendt S."/>
            <person name="Looney B.P."/>
            <person name="Miyauchi S."/>
            <person name="Morin E."/>
            <person name="Drula E."/>
            <person name="Courty P.E."/>
            <person name="Chicoki N."/>
            <person name="Fauchery L."/>
            <person name="Kohler A."/>
            <person name="Kuo A."/>
            <person name="Labutti K."/>
            <person name="Pangilinan J."/>
            <person name="Lipzen A."/>
            <person name="Riley R."/>
            <person name="Andreopoulos W."/>
            <person name="He G."/>
            <person name="Johnson J."/>
            <person name="Barry K.W."/>
            <person name="Grigoriev I.V."/>
            <person name="Nagy L."/>
            <person name="Hibbett D."/>
            <person name="Henrissat B."/>
            <person name="Matheny P.B."/>
            <person name="Labbe J."/>
            <person name="Martin F."/>
        </authorList>
    </citation>
    <scope>NUCLEOTIDE SEQUENCE</scope>
    <source>
        <strain evidence="1">EC-137</strain>
    </source>
</reference>
<evidence type="ECO:0000313" key="2">
    <source>
        <dbReference type="Proteomes" id="UP000814128"/>
    </source>
</evidence>
<dbReference type="Proteomes" id="UP000814128">
    <property type="component" value="Unassembled WGS sequence"/>
</dbReference>
<dbReference type="EMBL" id="MU273636">
    <property type="protein sequence ID" value="KAI0030165.1"/>
    <property type="molecule type" value="Genomic_DNA"/>
</dbReference>
<name>A0ACB8QEQ5_9AGAM</name>
<keyword evidence="2" id="KW-1185">Reference proteome</keyword>
<proteinExistence type="predicted"/>
<accession>A0ACB8QEQ5</accession>
<protein>
    <submittedName>
        <fullName evidence="1">Uncharacterized protein</fullName>
    </submittedName>
</protein>
<comment type="caution">
    <text evidence="1">The sequence shown here is derived from an EMBL/GenBank/DDBJ whole genome shotgun (WGS) entry which is preliminary data.</text>
</comment>
<reference evidence="1" key="2">
    <citation type="journal article" date="2022" name="New Phytol.">
        <title>Evolutionary transition to the ectomycorrhizal habit in the genomes of a hyperdiverse lineage of mushroom-forming fungi.</title>
        <authorList>
            <person name="Looney B."/>
            <person name="Miyauchi S."/>
            <person name="Morin E."/>
            <person name="Drula E."/>
            <person name="Courty P.E."/>
            <person name="Kohler A."/>
            <person name="Kuo A."/>
            <person name="LaButti K."/>
            <person name="Pangilinan J."/>
            <person name="Lipzen A."/>
            <person name="Riley R."/>
            <person name="Andreopoulos W."/>
            <person name="He G."/>
            <person name="Johnson J."/>
            <person name="Nolan M."/>
            <person name="Tritt A."/>
            <person name="Barry K.W."/>
            <person name="Grigoriev I.V."/>
            <person name="Nagy L.G."/>
            <person name="Hibbett D."/>
            <person name="Henrissat B."/>
            <person name="Matheny P.B."/>
            <person name="Labbe J."/>
            <person name="Martin F.M."/>
        </authorList>
    </citation>
    <scope>NUCLEOTIDE SEQUENCE</scope>
    <source>
        <strain evidence="1">EC-137</strain>
    </source>
</reference>
<organism evidence="1 2">
    <name type="scientific">Vararia minispora EC-137</name>
    <dbReference type="NCBI Taxonomy" id="1314806"/>
    <lineage>
        <taxon>Eukaryota</taxon>
        <taxon>Fungi</taxon>
        <taxon>Dikarya</taxon>
        <taxon>Basidiomycota</taxon>
        <taxon>Agaricomycotina</taxon>
        <taxon>Agaricomycetes</taxon>
        <taxon>Russulales</taxon>
        <taxon>Lachnocladiaceae</taxon>
        <taxon>Vararia</taxon>
    </lineage>
</organism>
<sequence>MPLIADPSSTCIICNLPYSYADHDDAAKRQRAPHALTCGHIFCLGCLERTLRERPSCPLCRMPCDVSRIVRLFLDSAAQSVEDAPATRDARRRLATAIDALTACDIRGADRVGEIADFLDTVPPRRDEDQTYATAVHAVADVLDRLVEAHAATARAQHVLEQRAHAAAHASARADALVDTLMDEIAALERRAVPAPRPRVGTSSAPTRVPAAHAPAVGSVPGVVYIPGPPPGKGVVPVSARRAAERDDLDARLRAHRLEQYRARAEDQLEAVRAQGAAPPSNSAGGLLFVDGGGEGVRNGAVDDPFGDAEGRRRSGLGLDLVSTTDGMSSLAGASGASLLSSSPFLGPSHVQPPSRM</sequence>
<gene>
    <name evidence="1" type="ORF">K488DRAFT_88015</name>
</gene>
<evidence type="ECO:0000313" key="1">
    <source>
        <dbReference type="EMBL" id="KAI0030165.1"/>
    </source>
</evidence>